<organism evidence="5">
    <name type="scientific">Leptolyngbya sp. NK1-12</name>
    <dbReference type="NCBI Taxonomy" id="2547451"/>
    <lineage>
        <taxon>Bacteria</taxon>
        <taxon>Bacillati</taxon>
        <taxon>Cyanobacteriota</taxon>
        <taxon>Cyanophyceae</taxon>
        <taxon>Leptolyngbyales</taxon>
        <taxon>Leptolyngbyaceae</taxon>
        <taxon>Leptolyngbya group</taxon>
        <taxon>Leptolyngbya</taxon>
    </lineage>
</organism>
<dbReference type="AlphaFoldDB" id="A0AA96WHT8"/>
<dbReference type="Gene3D" id="2.60.120.10">
    <property type="entry name" value="Jelly Rolls"/>
    <property type="match status" value="1"/>
</dbReference>
<evidence type="ECO:0000256" key="2">
    <source>
        <dbReference type="ARBA" id="ARBA00023125"/>
    </source>
</evidence>
<dbReference type="SUPFAM" id="SSF46785">
    <property type="entry name" value="Winged helix' DNA-binding domain"/>
    <property type="match status" value="1"/>
</dbReference>
<sequence length="220" mass="24475">MLNTATLEANSKPELRQILEELYRGRALQPYKSGQPIRLLPDEVLIVCRGVVQLGTLYDSGDEALLGLACPSMPFGLPLSLIRPYQAAALTDVDLMRLTMAEIEQSPMLAQSIFRHLTRRLQQTEAVLAMVGYRRVEDRLRHLLLLLKQEIGQPATANGTRLGIRLTHQQLANAIGTTRVTVTRLLSQLQEEGWLTVDSTRHIVLPHQMGRTNGAISSGH</sequence>
<dbReference type="InterPro" id="IPR014710">
    <property type="entry name" value="RmlC-like_jellyroll"/>
</dbReference>
<reference evidence="5" key="1">
    <citation type="submission" date="2020-05" db="EMBL/GenBank/DDBJ databases">
        <authorList>
            <person name="Zhu T."/>
            <person name="Keshari N."/>
            <person name="Lu X."/>
        </authorList>
    </citation>
    <scope>NUCLEOTIDE SEQUENCE</scope>
    <source>
        <strain evidence="5">NK1-12</strain>
    </source>
</reference>
<dbReference type="Gene3D" id="1.10.10.10">
    <property type="entry name" value="Winged helix-like DNA-binding domain superfamily/Winged helix DNA-binding domain"/>
    <property type="match status" value="1"/>
</dbReference>
<accession>A0AA96WHT8</accession>
<dbReference type="PANTHER" id="PTHR24567">
    <property type="entry name" value="CRP FAMILY TRANSCRIPTIONAL REGULATORY PROTEIN"/>
    <property type="match status" value="1"/>
</dbReference>
<dbReference type="InterPro" id="IPR036390">
    <property type="entry name" value="WH_DNA-bd_sf"/>
</dbReference>
<dbReference type="InterPro" id="IPR018335">
    <property type="entry name" value="Tscrpt_reg_HTH_Crp-type_CS"/>
</dbReference>
<dbReference type="PROSITE" id="PS51063">
    <property type="entry name" value="HTH_CRP_2"/>
    <property type="match status" value="1"/>
</dbReference>
<name>A0AA96WHT8_9CYAN</name>
<evidence type="ECO:0000259" key="4">
    <source>
        <dbReference type="PROSITE" id="PS51063"/>
    </source>
</evidence>
<dbReference type="InterPro" id="IPR000595">
    <property type="entry name" value="cNMP-bd_dom"/>
</dbReference>
<evidence type="ECO:0000256" key="3">
    <source>
        <dbReference type="ARBA" id="ARBA00023163"/>
    </source>
</evidence>
<dbReference type="InterPro" id="IPR050397">
    <property type="entry name" value="Env_Response_Regulators"/>
</dbReference>
<keyword evidence="3" id="KW-0804">Transcription</keyword>
<dbReference type="InterPro" id="IPR012318">
    <property type="entry name" value="HTH_CRP"/>
</dbReference>
<dbReference type="PROSITE" id="PS00042">
    <property type="entry name" value="HTH_CRP_1"/>
    <property type="match status" value="1"/>
</dbReference>
<protein>
    <submittedName>
        <fullName evidence="5">Crp/Fnr family transcriptional regulator</fullName>
    </submittedName>
</protein>
<dbReference type="EMBL" id="CP053586">
    <property type="protein sequence ID" value="WNZ25369.1"/>
    <property type="molecule type" value="Genomic_DNA"/>
</dbReference>
<evidence type="ECO:0000313" key="5">
    <source>
        <dbReference type="EMBL" id="WNZ25369.1"/>
    </source>
</evidence>
<dbReference type="InterPro" id="IPR018490">
    <property type="entry name" value="cNMP-bd_dom_sf"/>
</dbReference>
<dbReference type="PANTHER" id="PTHR24567:SF65">
    <property type="entry name" value="REGULATORY PROTEIN CYSR HOMOLOG"/>
    <property type="match status" value="1"/>
</dbReference>
<dbReference type="CDD" id="cd00038">
    <property type="entry name" value="CAP_ED"/>
    <property type="match status" value="1"/>
</dbReference>
<dbReference type="PRINTS" id="PR00034">
    <property type="entry name" value="HTHCRP"/>
</dbReference>
<dbReference type="InterPro" id="IPR036388">
    <property type="entry name" value="WH-like_DNA-bd_sf"/>
</dbReference>
<dbReference type="SUPFAM" id="SSF51206">
    <property type="entry name" value="cAMP-binding domain-like"/>
    <property type="match status" value="1"/>
</dbReference>
<keyword evidence="1" id="KW-0805">Transcription regulation</keyword>
<proteinExistence type="predicted"/>
<evidence type="ECO:0000256" key="1">
    <source>
        <dbReference type="ARBA" id="ARBA00023015"/>
    </source>
</evidence>
<dbReference type="RefSeq" id="WP_316431512.1">
    <property type="nucleotide sequence ID" value="NZ_CP053586.1"/>
</dbReference>
<dbReference type="SMART" id="SM00419">
    <property type="entry name" value="HTH_CRP"/>
    <property type="match status" value="1"/>
</dbReference>
<dbReference type="Pfam" id="PF13545">
    <property type="entry name" value="HTH_Crp_2"/>
    <property type="match status" value="1"/>
</dbReference>
<feature type="domain" description="HTH crp-type" evidence="4">
    <location>
        <begin position="134"/>
        <end position="208"/>
    </location>
</feature>
<dbReference type="GO" id="GO:0005829">
    <property type="term" value="C:cytosol"/>
    <property type="evidence" value="ECO:0007669"/>
    <property type="project" value="TreeGrafter"/>
</dbReference>
<dbReference type="GO" id="GO:0003700">
    <property type="term" value="F:DNA-binding transcription factor activity"/>
    <property type="evidence" value="ECO:0007669"/>
    <property type="project" value="InterPro"/>
</dbReference>
<gene>
    <name evidence="5" type="ORF">HJG54_22625</name>
</gene>
<dbReference type="GO" id="GO:0003677">
    <property type="term" value="F:DNA binding"/>
    <property type="evidence" value="ECO:0007669"/>
    <property type="project" value="UniProtKB-KW"/>
</dbReference>
<dbReference type="CDD" id="cd00092">
    <property type="entry name" value="HTH_CRP"/>
    <property type="match status" value="1"/>
</dbReference>
<keyword evidence="2" id="KW-0238">DNA-binding</keyword>